<evidence type="ECO:0008006" key="3">
    <source>
        <dbReference type="Google" id="ProtNLM"/>
    </source>
</evidence>
<comment type="caution">
    <text evidence="1">The sequence shown here is derived from an EMBL/GenBank/DDBJ whole genome shotgun (WGS) entry which is preliminary data.</text>
</comment>
<keyword evidence="2" id="KW-1185">Reference proteome</keyword>
<evidence type="ECO:0000313" key="1">
    <source>
        <dbReference type="EMBL" id="OJH39378.1"/>
    </source>
</evidence>
<dbReference type="AlphaFoldDB" id="A0A1L9BAY0"/>
<dbReference type="STRING" id="83449.BON30_17865"/>
<proteinExistence type="predicted"/>
<dbReference type="Proteomes" id="UP000182229">
    <property type="component" value="Unassembled WGS sequence"/>
</dbReference>
<protein>
    <recommendedName>
        <fullName evidence="3">PilZ domain-containing protein</fullName>
    </recommendedName>
</protein>
<dbReference type="RefSeq" id="WP_071899549.1">
    <property type="nucleotide sequence ID" value="NZ_MPIN01000004.1"/>
</dbReference>
<dbReference type="OrthoDB" id="5479487at2"/>
<reference evidence="1 2" key="2">
    <citation type="submission" date="2016-12" db="EMBL/GenBank/DDBJ databases">
        <title>Draft Genome Sequence of Cystobacter ferrugineus Strain Cbfe23.</title>
        <authorList>
            <person name="Akbar S."/>
            <person name="Dowd S.E."/>
            <person name="Stevens D.C."/>
        </authorList>
    </citation>
    <scope>NUCLEOTIDE SEQUENCE [LARGE SCALE GENOMIC DNA]</scope>
    <source>
        <strain evidence="1 2">Cbfe23</strain>
    </source>
</reference>
<sequence length="702" mass="78644">MNASLDRPARSTSTGRVAVTSPYSGYSLRTPGEIQVVLPDQGGRRLGPATLLSPASVWARSETRVEPWPSDGPLRVCLETGSASLGPLSGELHWQRAGGEDSMLGIRLVDVSPAQGQALLTLMEERLRHGSALPEASPLPVQEEISDAGRIETILGMIAAVNNKAVLREPGRMVRLVLERMDAERGLLFWRCAEPLSRWGEPPCEVEVVGYNSAYRMRLAPPAGRGEQWVTPLPERLWRVRHRWHRRVPAPAGLRLRFVHPLWTELGWHEREAVDLSYSGLGLLSGAEDLLFPGLFLPLGLETAQGERIDLRCEVRHVSFSQTDGRRLCGLEVRPCTERDTLRWMKLVSQSLCPSTRTSEDWLEPLWELYAASGYFNLAGKTSEHFETLRRDFMEMNTRAARLPQLSCQTVWPSERGVEASISSLKMYQASWMLHQLGRRPGKPALAPEVPGQTLRDVYQRTVEHSQGDPEFRWLFSYAESTVPWVRRTHVRFAERMAGSGQSLVMNVRLMDVECSEPSGLPLGELEIAPASMGEKLLLAREIARTRPACYAEALDLTRERLEMRGASRTWWEAGLQRERRILVARRHGLPLAALVLELGQPGANLFRLLDSARLFPLAPEGKEAYVALLDEARGWFALRERASFVYLCEDDGAYASAARLHDDPSTRPVLWIIAASLVPEFLEHIQEQSSGRPRSTPHAVS</sequence>
<evidence type="ECO:0000313" key="2">
    <source>
        <dbReference type="Proteomes" id="UP000182229"/>
    </source>
</evidence>
<name>A0A1L9BAY0_9BACT</name>
<organism evidence="1 2">
    <name type="scientific">Cystobacter ferrugineus</name>
    <dbReference type="NCBI Taxonomy" id="83449"/>
    <lineage>
        <taxon>Bacteria</taxon>
        <taxon>Pseudomonadati</taxon>
        <taxon>Myxococcota</taxon>
        <taxon>Myxococcia</taxon>
        <taxon>Myxococcales</taxon>
        <taxon>Cystobacterineae</taxon>
        <taxon>Archangiaceae</taxon>
        <taxon>Cystobacter</taxon>
    </lineage>
</organism>
<dbReference type="EMBL" id="MPIN01000004">
    <property type="protein sequence ID" value="OJH39378.1"/>
    <property type="molecule type" value="Genomic_DNA"/>
</dbReference>
<reference evidence="2" key="1">
    <citation type="submission" date="2016-11" db="EMBL/GenBank/DDBJ databases">
        <authorList>
            <person name="Shukria A."/>
            <person name="Stevens D.C."/>
        </authorList>
    </citation>
    <scope>NUCLEOTIDE SEQUENCE [LARGE SCALE GENOMIC DNA]</scope>
    <source>
        <strain evidence="2">Cbfe23</strain>
    </source>
</reference>
<accession>A0A1L9BAY0</accession>
<gene>
    <name evidence="1" type="ORF">BON30_17865</name>
</gene>